<proteinExistence type="predicted"/>
<dbReference type="Proteomes" id="UP000054485">
    <property type="component" value="Unassembled WGS sequence"/>
</dbReference>
<name>A0A0D0AVK0_9AGAM</name>
<dbReference type="AlphaFoldDB" id="A0A0D0AVK0"/>
<evidence type="ECO:0000313" key="1">
    <source>
        <dbReference type="EMBL" id="KIK45751.1"/>
    </source>
</evidence>
<gene>
    <name evidence="1" type="ORF">CY34DRAFT_801218</name>
</gene>
<reference evidence="1 2" key="1">
    <citation type="submission" date="2014-04" db="EMBL/GenBank/DDBJ databases">
        <authorList>
            <consortium name="DOE Joint Genome Institute"/>
            <person name="Kuo A."/>
            <person name="Ruytinx J."/>
            <person name="Rineau F."/>
            <person name="Colpaert J."/>
            <person name="Kohler A."/>
            <person name="Nagy L.G."/>
            <person name="Floudas D."/>
            <person name="Copeland A."/>
            <person name="Barry K.W."/>
            <person name="Cichocki N."/>
            <person name="Veneault-Fourrey C."/>
            <person name="LaButti K."/>
            <person name="Lindquist E.A."/>
            <person name="Lipzen A."/>
            <person name="Lundell T."/>
            <person name="Morin E."/>
            <person name="Murat C."/>
            <person name="Sun H."/>
            <person name="Tunlid A."/>
            <person name="Henrissat B."/>
            <person name="Grigoriev I.V."/>
            <person name="Hibbett D.S."/>
            <person name="Martin F."/>
            <person name="Nordberg H.P."/>
            <person name="Cantor M.N."/>
            <person name="Hua S.X."/>
        </authorList>
    </citation>
    <scope>NUCLEOTIDE SEQUENCE [LARGE SCALE GENOMIC DNA]</scope>
    <source>
        <strain evidence="1 2">UH-Slu-Lm8-n1</strain>
    </source>
</reference>
<accession>A0A0D0AVK0</accession>
<protein>
    <submittedName>
        <fullName evidence="1">Uncharacterized protein</fullName>
    </submittedName>
</protein>
<dbReference type="InParanoid" id="A0A0D0AVK0"/>
<dbReference type="HOGENOM" id="CLU_2998029_0_0_1"/>
<evidence type="ECO:0000313" key="2">
    <source>
        <dbReference type="Proteomes" id="UP000054485"/>
    </source>
</evidence>
<dbReference type="EMBL" id="KN835168">
    <property type="protein sequence ID" value="KIK45751.1"/>
    <property type="molecule type" value="Genomic_DNA"/>
</dbReference>
<keyword evidence="2" id="KW-1185">Reference proteome</keyword>
<organism evidence="1 2">
    <name type="scientific">Suillus luteus UH-Slu-Lm8-n1</name>
    <dbReference type="NCBI Taxonomy" id="930992"/>
    <lineage>
        <taxon>Eukaryota</taxon>
        <taxon>Fungi</taxon>
        <taxon>Dikarya</taxon>
        <taxon>Basidiomycota</taxon>
        <taxon>Agaricomycotina</taxon>
        <taxon>Agaricomycetes</taxon>
        <taxon>Agaricomycetidae</taxon>
        <taxon>Boletales</taxon>
        <taxon>Suillineae</taxon>
        <taxon>Suillaceae</taxon>
        <taxon>Suillus</taxon>
    </lineage>
</organism>
<reference evidence="2" key="2">
    <citation type="submission" date="2015-01" db="EMBL/GenBank/DDBJ databases">
        <title>Evolutionary Origins and Diversification of the Mycorrhizal Mutualists.</title>
        <authorList>
            <consortium name="DOE Joint Genome Institute"/>
            <consortium name="Mycorrhizal Genomics Consortium"/>
            <person name="Kohler A."/>
            <person name="Kuo A."/>
            <person name="Nagy L.G."/>
            <person name="Floudas D."/>
            <person name="Copeland A."/>
            <person name="Barry K.W."/>
            <person name="Cichocki N."/>
            <person name="Veneault-Fourrey C."/>
            <person name="LaButti K."/>
            <person name="Lindquist E.A."/>
            <person name="Lipzen A."/>
            <person name="Lundell T."/>
            <person name="Morin E."/>
            <person name="Murat C."/>
            <person name="Riley R."/>
            <person name="Ohm R."/>
            <person name="Sun H."/>
            <person name="Tunlid A."/>
            <person name="Henrissat B."/>
            <person name="Grigoriev I.V."/>
            <person name="Hibbett D.S."/>
            <person name="Martin F."/>
        </authorList>
    </citation>
    <scope>NUCLEOTIDE SEQUENCE [LARGE SCALE GENOMIC DNA]</scope>
    <source>
        <strain evidence="2">UH-Slu-Lm8-n1</strain>
    </source>
</reference>
<sequence length="57" mass="6781">MSKYHMHIQLIAFQINSVYTKQGNIKNIINYLRVDIPPSRTKSEARLEESRDQPDEY</sequence>